<feature type="domain" description="C2H2-type" evidence="13">
    <location>
        <begin position="107"/>
        <end position="134"/>
    </location>
</feature>
<proteinExistence type="inferred from homology"/>
<dbReference type="FunFam" id="3.30.160.60:FF:002063">
    <property type="entry name" value="RB associated KRAB zinc finger"/>
    <property type="match status" value="1"/>
</dbReference>
<dbReference type="InterPro" id="IPR013087">
    <property type="entry name" value="Znf_C2H2_type"/>
</dbReference>
<dbReference type="PANTHER" id="PTHR23235:SF152">
    <property type="entry name" value="SI:DKEY-210J14.3"/>
    <property type="match status" value="1"/>
</dbReference>
<evidence type="ECO:0000256" key="12">
    <source>
        <dbReference type="SAM" id="MobiDB-lite"/>
    </source>
</evidence>
<evidence type="ECO:0000256" key="10">
    <source>
        <dbReference type="ARBA" id="ARBA00023242"/>
    </source>
</evidence>
<evidence type="ECO:0000256" key="2">
    <source>
        <dbReference type="ARBA" id="ARBA00006991"/>
    </source>
</evidence>
<name>M7ANB0_CHEMY</name>
<evidence type="ECO:0000256" key="9">
    <source>
        <dbReference type="ARBA" id="ARBA00023163"/>
    </source>
</evidence>
<feature type="compositionally biased region" description="Polar residues" evidence="12">
    <location>
        <begin position="27"/>
        <end position="39"/>
    </location>
</feature>
<dbReference type="FunFam" id="3.30.160.60:FF:002343">
    <property type="entry name" value="Zinc finger protein 33A"/>
    <property type="match status" value="1"/>
</dbReference>
<feature type="domain" description="C2H2-type" evidence="13">
    <location>
        <begin position="135"/>
        <end position="162"/>
    </location>
</feature>
<keyword evidence="10" id="KW-0539">Nucleus</keyword>
<keyword evidence="8" id="KW-0238">DNA-binding</keyword>
<evidence type="ECO:0000256" key="7">
    <source>
        <dbReference type="ARBA" id="ARBA00023015"/>
    </source>
</evidence>
<reference evidence="15" key="1">
    <citation type="journal article" date="2013" name="Nat. Genet.">
        <title>The draft genomes of soft-shell turtle and green sea turtle yield insights into the development and evolution of the turtle-specific body plan.</title>
        <authorList>
            <person name="Wang Z."/>
            <person name="Pascual-Anaya J."/>
            <person name="Zadissa A."/>
            <person name="Li W."/>
            <person name="Niimura Y."/>
            <person name="Huang Z."/>
            <person name="Li C."/>
            <person name="White S."/>
            <person name="Xiong Z."/>
            <person name="Fang D."/>
            <person name="Wang B."/>
            <person name="Ming Y."/>
            <person name="Chen Y."/>
            <person name="Zheng Y."/>
            <person name="Kuraku S."/>
            <person name="Pignatelli M."/>
            <person name="Herrero J."/>
            <person name="Beal K."/>
            <person name="Nozawa M."/>
            <person name="Li Q."/>
            <person name="Wang J."/>
            <person name="Zhang H."/>
            <person name="Yu L."/>
            <person name="Shigenobu S."/>
            <person name="Wang J."/>
            <person name="Liu J."/>
            <person name="Flicek P."/>
            <person name="Searle S."/>
            <person name="Wang J."/>
            <person name="Kuratani S."/>
            <person name="Yin Y."/>
            <person name="Aken B."/>
            <person name="Zhang G."/>
            <person name="Irie N."/>
        </authorList>
    </citation>
    <scope>NUCLEOTIDE SEQUENCE [LARGE SCALE GENOMIC DNA]</scope>
</reference>
<feature type="region of interest" description="Disordered" evidence="12">
    <location>
        <begin position="27"/>
        <end position="46"/>
    </location>
</feature>
<feature type="domain" description="C2H2-type" evidence="13">
    <location>
        <begin position="163"/>
        <end position="190"/>
    </location>
</feature>
<dbReference type="SMART" id="SM00355">
    <property type="entry name" value="ZnF_C2H2"/>
    <property type="match status" value="4"/>
</dbReference>
<dbReference type="GO" id="GO:0000978">
    <property type="term" value="F:RNA polymerase II cis-regulatory region sequence-specific DNA binding"/>
    <property type="evidence" value="ECO:0007669"/>
    <property type="project" value="TreeGrafter"/>
</dbReference>
<dbReference type="AlphaFoldDB" id="M7ANB0"/>
<dbReference type="InterPro" id="IPR036236">
    <property type="entry name" value="Znf_C2H2_sf"/>
</dbReference>
<keyword evidence="7" id="KW-0805">Transcription regulation</keyword>
<keyword evidence="5 11" id="KW-0863">Zinc-finger</keyword>
<sequence length="193" mass="21703">MDKEVELEDVGEPMAGLSGGVASQEFLSTPEGSRQSQKSICGPHDTGKENHGVHFEVHDARLYKPVLQHTSTHTGERPHRCADCRKGFAQLAHLKRHQLTHTGELPYNCTICGKSFAESSSLRIHQRAHTGERPYRCADCGKGFARVTHLGMHQRTHTRKWLHRCTDCGKSFSQSSKLRRHQRTHRGTASPLH</sequence>
<evidence type="ECO:0000256" key="4">
    <source>
        <dbReference type="ARBA" id="ARBA00022737"/>
    </source>
</evidence>
<evidence type="ECO:0000313" key="14">
    <source>
        <dbReference type="EMBL" id="EMP26014.1"/>
    </source>
</evidence>
<evidence type="ECO:0000259" key="13">
    <source>
        <dbReference type="PROSITE" id="PS50157"/>
    </source>
</evidence>
<dbReference type="Gene3D" id="3.30.160.60">
    <property type="entry name" value="Classic Zinc Finger"/>
    <property type="match status" value="4"/>
</dbReference>
<accession>M7ANB0</accession>
<protein>
    <submittedName>
        <fullName evidence="14">Zinc finger and SCAN domain-containing protein 2</fullName>
    </submittedName>
</protein>
<evidence type="ECO:0000256" key="8">
    <source>
        <dbReference type="ARBA" id="ARBA00023125"/>
    </source>
</evidence>
<dbReference type="PANTHER" id="PTHR23235">
    <property type="entry name" value="KRUEPPEL-LIKE TRANSCRIPTION FACTOR"/>
    <property type="match status" value="1"/>
</dbReference>
<evidence type="ECO:0000256" key="5">
    <source>
        <dbReference type="ARBA" id="ARBA00022771"/>
    </source>
</evidence>
<evidence type="ECO:0000256" key="6">
    <source>
        <dbReference type="ARBA" id="ARBA00022833"/>
    </source>
</evidence>
<comment type="similarity">
    <text evidence="2">Belongs to the krueppel C2H2-type zinc-finger protein family.</text>
</comment>
<dbReference type="GO" id="GO:0005634">
    <property type="term" value="C:nucleus"/>
    <property type="evidence" value="ECO:0007669"/>
    <property type="project" value="UniProtKB-SubCell"/>
</dbReference>
<dbReference type="PROSITE" id="PS50157">
    <property type="entry name" value="ZINC_FINGER_C2H2_2"/>
    <property type="match status" value="4"/>
</dbReference>
<evidence type="ECO:0000256" key="1">
    <source>
        <dbReference type="ARBA" id="ARBA00004123"/>
    </source>
</evidence>
<evidence type="ECO:0000256" key="3">
    <source>
        <dbReference type="ARBA" id="ARBA00022723"/>
    </source>
</evidence>
<feature type="domain" description="C2H2-type" evidence="13">
    <location>
        <begin position="79"/>
        <end position="106"/>
    </location>
</feature>
<keyword evidence="9" id="KW-0804">Transcription</keyword>
<evidence type="ECO:0000313" key="15">
    <source>
        <dbReference type="Proteomes" id="UP000031443"/>
    </source>
</evidence>
<organism evidence="14 15">
    <name type="scientific">Chelonia mydas</name>
    <name type="common">Green sea-turtle</name>
    <name type="synonym">Chelonia agassizi</name>
    <dbReference type="NCBI Taxonomy" id="8469"/>
    <lineage>
        <taxon>Eukaryota</taxon>
        <taxon>Metazoa</taxon>
        <taxon>Chordata</taxon>
        <taxon>Craniata</taxon>
        <taxon>Vertebrata</taxon>
        <taxon>Euteleostomi</taxon>
        <taxon>Archelosauria</taxon>
        <taxon>Testudinata</taxon>
        <taxon>Testudines</taxon>
        <taxon>Cryptodira</taxon>
        <taxon>Durocryptodira</taxon>
        <taxon>Americhelydia</taxon>
        <taxon>Chelonioidea</taxon>
        <taxon>Cheloniidae</taxon>
        <taxon>Chelonia</taxon>
    </lineage>
</organism>
<gene>
    <name evidence="14" type="ORF">UY3_16900</name>
</gene>
<evidence type="ECO:0000256" key="11">
    <source>
        <dbReference type="PROSITE-ProRule" id="PRU00042"/>
    </source>
</evidence>
<dbReference type="FunFam" id="3.30.160.60:FF:000624">
    <property type="entry name" value="zinc finger protein 697"/>
    <property type="match status" value="1"/>
</dbReference>
<dbReference type="EMBL" id="KB585104">
    <property type="protein sequence ID" value="EMP26014.1"/>
    <property type="molecule type" value="Genomic_DNA"/>
</dbReference>
<keyword evidence="15" id="KW-1185">Reference proteome</keyword>
<keyword evidence="6" id="KW-0862">Zinc</keyword>
<comment type="subcellular location">
    <subcellularLocation>
        <location evidence="1">Nucleus</location>
    </subcellularLocation>
</comment>
<dbReference type="SUPFAM" id="SSF57667">
    <property type="entry name" value="beta-beta-alpha zinc fingers"/>
    <property type="match status" value="2"/>
</dbReference>
<dbReference type="GO" id="GO:0000981">
    <property type="term" value="F:DNA-binding transcription factor activity, RNA polymerase II-specific"/>
    <property type="evidence" value="ECO:0007669"/>
    <property type="project" value="TreeGrafter"/>
</dbReference>
<dbReference type="Proteomes" id="UP000031443">
    <property type="component" value="Unassembled WGS sequence"/>
</dbReference>
<keyword evidence="4" id="KW-0677">Repeat</keyword>
<keyword evidence="3" id="KW-0479">Metal-binding</keyword>
<dbReference type="GO" id="GO:0008270">
    <property type="term" value="F:zinc ion binding"/>
    <property type="evidence" value="ECO:0007669"/>
    <property type="project" value="UniProtKB-KW"/>
</dbReference>
<dbReference type="Pfam" id="PF00096">
    <property type="entry name" value="zf-C2H2"/>
    <property type="match status" value="4"/>
</dbReference>
<dbReference type="PROSITE" id="PS00028">
    <property type="entry name" value="ZINC_FINGER_C2H2_1"/>
    <property type="match status" value="4"/>
</dbReference>
<dbReference type="FunFam" id="3.30.160.60:FF:000761">
    <property type="entry name" value="Zinc finger protein 449"/>
    <property type="match status" value="1"/>
</dbReference>